<sequence>MTTVVDDEDIKTEMKKVIRQFSVFYITLNAARTNDDRPIVRIIPKTDKAHRNVTHADKLRLFPLTPEIGQRPHSKSGKRIFSCFPVILLLKHRVFGLVYQVKSFFASCLTQHSGSSVLWHKNRQPGSFA</sequence>
<gene>
    <name evidence="1" type="ORF">ERS008198_02090</name>
</gene>
<proteinExistence type="predicted"/>
<dbReference type="AlphaFoldDB" id="A0A655CKB6"/>
<evidence type="ECO:0000313" key="2">
    <source>
        <dbReference type="Proteomes" id="UP000041314"/>
    </source>
</evidence>
<protein>
    <submittedName>
        <fullName evidence="1">Uncharacterized protein</fullName>
    </submittedName>
</protein>
<name>A0A655CKB6_SALET</name>
<organism evidence="1 2">
    <name type="scientific">Salmonella enterica subsp. enterica serovar Bovismorbificans</name>
    <dbReference type="NCBI Taxonomy" id="58097"/>
    <lineage>
        <taxon>Bacteria</taxon>
        <taxon>Pseudomonadati</taxon>
        <taxon>Pseudomonadota</taxon>
        <taxon>Gammaproteobacteria</taxon>
        <taxon>Enterobacterales</taxon>
        <taxon>Enterobacteriaceae</taxon>
        <taxon>Salmonella</taxon>
    </lineage>
</organism>
<dbReference type="Proteomes" id="UP000041314">
    <property type="component" value="Unassembled WGS sequence"/>
</dbReference>
<dbReference type="EMBL" id="CQPA01000013">
    <property type="protein sequence ID" value="CNU17065.1"/>
    <property type="molecule type" value="Genomic_DNA"/>
</dbReference>
<accession>A0A655CKB6</accession>
<evidence type="ECO:0000313" key="1">
    <source>
        <dbReference type="EMBL" id="CNU17065.1"/>
    </source>
</evidence>
<reference evidence="1 2" key="1">
    <citation type="submission" date="2015-03" db="EMBL/GenBank/DDBJ databases">
        <authorList>
            <consortium name="Pathogen Informatics"/>
        </authorList>
    </citation>
    <scope>NUCLEOTIDE SEQUENCE [LARGE SCALE GENOMIC DNA]</scope>
    <source>
        <strain evidence="1 2">A1104</strain>
    </source>
</reference>